<dbReference type="PROSITE" id="PS50013">
    <property type="entry name" value="CHROMO_2"/>
    <property type="match status" value="2"/>
</dbReference>
<feature type="compositionally biased region" description="Polar residues" evidence="3">
    <location>
        <begin position="277"/>
        <end position="291"/>
    </location>
</feature>
<dbReference type="InterPro" id="IPR000953">
    <property type="entry name" value="Chromo/chromo_shadow_dom"/>
</dbReference>
<dbReference type="PROSITE" id="PS00598">
    <property type="entry name" value="CHROMO_1"/>
    <property type="match status" value="2"/>
</dbReference>
<dbReference type="AlphaFoldDB" id="A0A1W0W9D8"/>
<dbReference type="OrthoDB" id="5376140at2759"/>
<feature type="region of interest" description="Disordered" evidence="3">
    <location>
        <begin position="257"/>
        <end position="310"/>
    </location>
</feature>
<organism evidence="5 6">
    <name type="scientific">Hypsibius exemplaris</name>
    <name type="common">Freshwater tardigrade</name>
    <dbReference type="NCBI Taxonomy" id="2072580"/>
    <lineage>
        <taxon>Eukaryota</taxon>
        <taxon>Metazoa</taxon>
        <taxon>Ecdysozoa</taxon>
        <taxon>Tardigrada</taxon>
        <taxon>Eutardigrada</taxon>
        <taxon>Parachela</taxon>
        <taxon>Hypsibioidea</taxon>
        <taxon>Hypsibiidae</taxon>
        <taxon>Hypsibius</taxon>
    </lineage>
</organism>
<dbReference type="InterPro" id="IPR023779">
    <property type="entry name" value="Chromodomain_CS"/>
</dbReference>
<evidence type="ECO:0000313" key="6">
    <source>
        <dbReference type="Proteomes" id="UP000192578"/>
    </source>
</evidence>
<dbReference type="EMBL" id="MTYJ01000161">
    <property type="protein sequence ID" value="OQV11778.1"/>
    <property type="molecule type" value="Genomic_DNA"/>
</dbReference>
<evidence type="ECO:0000313" key="5">
    <source>
        <dbReference type="EMBL" id="OQV11778.1"/>
    </source>
</evidence>
<keyword evidence="2" id="KW-0539">Nucleus</keyword>
<sequence length="432" mass="49781">MKYPKLFMPFPVIDLRRKANNPSYISVHSPSPAKQMAIPAEPVYKAECVRLTRGKQPNREFLIKWAGYNESENTWEPEQNVSHLACVKDYLKPKQRRGYRKREREEVLEESEVEDDVPATNLDWKEAEENVTAIRGLGVKREYLIRWEGYGPESDTWEPESGVGHLDIVKQSVQAHWKSEKEKAKELKDAQDKWRRRYKEELLPRRKFQKPPQPKSMKPRYLQQQFGIGDLAITHRKATRELKGAQDLWRRRHEYEMAQTQERGQPRTPYQPPPDITDNSSGDVSKSTPKSGCSAVKPPPSLPSLVAESTQRQYQLHGFRADPYQSYYKGPHPRELTVPRDASPSAGLAKEARRMHQALQRVLRRQTVLQDLYKDKVDEEVVIPALWNLLGALSSSSGEEKDASALGDSQQSDISECLPEVEVVEYQVILED</sequence>
<evidence type="ECO:0000256" key="2">
    <source>
        <dbReference type="ARBA" id="ARBA00023242"/>
    </source>
</evidence>
<dbReference type="GO" id="GO:0005634">
    <property type="term" value="C:nucleus"/>
    <property type="evidence" value="ECO:0007669"/>
    <property type="project" value="UniProtKB-SubCell"/>
</dbReference>
<dbReference type="Proteomes" id="UP000192578">
    <property type="component" value="Unassembled WGS sequence"/>
</dbReference>
<dbReference type="Pfam" id="PF00385">
    <property type="entry name" value="Chromo"/>
    <property type="match status" value="2"/>
</dbReference>
<comment type="subcellular location">
    <subcellularLocation>
        <location evidence="1">Nucleus</location>
    </subcellularLocation>
</comment>
<protein>
    <recommendedName>
        <fullName evidence="4">Chromo domain-containing protein</fullName>
    </recommendedName>
</protein>
<evidence type="ECO:0000256" key="3">
    <source>
        <dbReference type="SAM" id="MobiDB-lite"/>
    </source>
</evidence>
<keyword evidence="6" id="KW-1185">Reference proteome</keyword>
<dbReference type="InterPro" id="IPR023780">
    <property type="entry name" value="Chromo_domain"/>
</dbReference>
<evidence type="ECO:0000256" key="1">
    <source>
        <dbReference type="ARBA" id="ARBA00004123"/>
    </source>
</evidence>
<dbReference type="SUPFAM" id="SSF54160">
    <property type="entry name" value="Chromo domain-like"/>
    <property type="match status" value="2"/>
</dbReference>
<dbReference type="CDD" id="cd00024">
    <property type="entry name" value="CD_CSD"/>
    <property type="match status" value="1"/>
</dbReference>
<feature type="domain" description="Chromo" evidence="4">
    <location>
        <begin position="44"/>
        <end position="102"/>
    </location>
</feature>
<gene>
    <name evidence="5" type="ORF">BV898_13904</name>
</gene>
<reference evidence="6" key="1">
    <citation type="submission" date="2017-01" db="EMBL/GenBank/DDBJ databases">
        <title>Comparative genomics of anhydrobiosis in the tardigrade Hypsibius dujardini.</title>
        <authorList>
            <person name="Yoshida Y."/>
            <person name="Koutsovoulos G."/>
            <person name="Laetsch D."/>
            <person name="Stevens L."/>
            <person name="Kumar S."/>
            <person name="Horikawa D."/>
            <person name="Ishino K."/>
            <person name="Komine S."/>
            <person name="Tomita M."/>
            <person name="Blaxter M."/>
            <person name="Arakawa K."/>
        </authorList>
    </citation>
    <scope>NUCLEOTIDE SEQUENCE [LARGE SCALE GENOMIC DNA]</scope>
    <source>
        <strain evidence="6">Z151</strain>
    </source>
</reference>
<evidence type="ECO:0000259" key="4">
    <source>
        <dbReference type="PROSITE" id="PS50013"/>
    </source>
</evidence>
<dbReference type="InterPro" id="IPR051219">
    <property type="entry name" value="Heterochromatin_chromo-domain"/>
</dbReference>
<dbReference type="InterPro" id="IPR016197">
    <property type="entry name" value="Chromo-like_dom_sf"/>
</dbReference>
<proteinExistence type="predicted"/>
<name>A0A1W0W9D8_HYPEX</name>
<dbReference type="PANTHER" id="PTHR22812">
    <property type="entry name" value="CHROMOBOX PROTEIN"/>
    <property type="match status" value="1"/>
</dbReference>
<feature type="region of interest" description="Disordered" evidence="3">
    <location>
        <begin position="201"/>
        <end position="220"/>
    </location>
</feature>
<dbReference type="SMART" id="SM00298">
    <property type="entry name" value="CHROMO"/>
    <property type="match status" value="2"/>
</dbReference>
<dbReference type="Gene3D" id="2.40.50.40">
    <property type="match status" value="2"/>
</dbReference>
<accession>A0A1W0W9D8</accession>
<feature type="domain" description="Chromo" evidence="4">
    <location>
        <begin position="102"/>
        <end position="188"/>
    </location>
</feature>
<comment type="caution">
    <text evidence="5">The sequence shown here is derived from an EMBL/GenBank/DDBJ whole genome shotgun (WGS) entry which is preliminary data.</text>
</comment>